<comment type="caution">
    <text evidence="2">The sequence shown here is derived from an EMBL/GenBank/DDBJ whole genome shotgun (WGS) entry which is preliminary data.</text>
</comment>
<accession>A0A5N5W1D1</accession>
<gene>
    <name evidence="2" type="ORF">FRZ00_26150</name>
</gene>
<keyword evidence="3" id="KW-1185">Reference proteome</keyword>
<reference evidence="2 3" key="1">
    <citation type="journal article" date="2019" name="Microb. Cell Fact.">
        <title>Exploring novel herbicidin analogues by transcriptional regulator overexpression and MS/MS molecular networking.</title>
        <authorList>
            <person name="Shi Y."/>
            <person name="Gu R."/>
            <person name="Li Y."/>
            <person name="Wang X."/>
            <person name="Ren W."/>
            <person name="Li X."/>
            <person name="Wang L."/>
            <person name="Xie Y."/>
            <person name="Hong B."/>
        </authorList>
    </citation>
    <scope>NUCLEOTIDE SEQUENCE [LARGE SCALE GENOMIC DNA]</scope>
    <source>
        <strain evidence="2 3">US-43</strain>
    </source>
</reference>
<dbReference type="EMBL" id="VOKX01000106">
    <property type="protein sequence ID" value="KAB7835707.1"/>
    <property type="molecule type" value="Genomic_DNA"/>
</dbReference>
<name>A0A5N5W1D1_STRMB</name>
<dbReference type="RefSeq" id="WP_152265164.1">
    <property type="nucleotide sequence ID" value="NZ_VOKX01000106.1"/>
</dbReference>
<feature type="region of interest" description="Disordered" evidence="1">
    <location>
        <begin position="22"/>
        <end position="53"/>
    </location>
</feature>
<sequence>MKGKFGPIDAYVTAMAVLPTRAIGRPQRPGRRSRGVDRPRRQRLNPRTTTRPGRDNALHTIVRARMRFGERIRACIDRRTKGGLSKKNIMCCFKRLVAREVYHAVTSTPAGQITITTPFQLRDSCRSILRTETR</sequence>
<protein>
    <recommendedName>
        <fullName evidence="4">IS110 family transposase</fullName>
    </recommendedName>
</protein>
<evidence type="ECO:0000313" key="3">
    <source>
        <dbReference type="Proteomes" id="UP000327000"/>
    </source>
</evidence>
<evidence type="ECO:0000256" key="1">
    <source>
        <dbReference type="SAM" id="MobiDB-lite"/>
    </source>
</evidence>
<dbReference type="Proteomes" id="UP000327000">
    <property type="component" value="Unassembled WGS sequence"/>
</dbReference>
<dbReference type="OrthoDB" id="4337860at2"/>
<evidence type="ECO:0000313" key="2">
    <source>
        <dbReference type="EMBL" id="KAB7835707.1"/>
    </source>
</evidence>
<evidence type="ECO:0008006" key="4">
    <source>
        <dbReference type="Google" id="ProtNLM"/>
    </source>
</evidence>
<dbReference type="AlphaFoldDB" id="A0A5N5W1D1"/>
<proteinExistence type="predicted"/>
<organism evidence="2 3">
    <name type="scientific">Streptomyces mobaraensis</name>
    <name type="common">Streptoverticillium mobaraense</name>
    <dbReference type="NCBI Taxonomy" id="35621"/>
    <lineage>
        <taxon>Bacteria</taxon>
        <taxon>Bacillati</taxon>
        <taxon>Actinomycetota</taxon>
        <taxon>Actinomycetes</taxon>
        <taxon>Kitasatosporales</taxon>
        <taxon>Streptomycetaceae</taxon>
        <taxon>Streptomyces</taxon>
    </lineage>
</organism>